<dbReference type="PANTHER" id="PTHR44665">
    <property type="entry name" value="DNAJ HOMOLOG SUBFAMILY C MEMBER 14"/>
    <property type="match status" value="1"/>
</dbReference>
<dbReference type="SMART" id="SM00456">
    <property type="entry name" value="WW"/>
    <property type="match status" value="1"/>
</dbReference>
<evidence type="ECO:0008006" key="6">
    <source>
        <dbReference type="Google" id="ProtNLM"/>
    </source>
</evidence>
<reference evidence="4 5" key="1">
    <citation type="submission" date="2018-07" db="EMBL/GenBank/DDBJ databases">
        <title>The complete nuclear genome of the prasinophyte Chloropicon primus (CCMP1205).</title>
        <authorList>
            <person name="Pombert J.-F."/>
            <person name="Otis C."/>
            <person name="Turmel M."/>
            <person name="Lemieux C."/>
        </authorList>
    </citation>
    <scope>NUCLEOTIDE SEQUENCE [LARGE SCALE GENOMIC DNA]</scope>
    <source>
        <strain evidence="4 5">CCMP1205</strain>
    </source>
</reference>
<dbReference type="InterPro" id="IPR001202">
    <property type="entry name" value="WW_dom"/>
</dbReference>
<dbReference type="Gene3D" id="2.20.70.10">
    <property type="match status" value="1"/>
</dbReference>
<dbReference type="OrthoDB" id="6344460at2759"/>
<feature type="domain" description="J" evidence="3">
    <location>
        <begin position="251"/>
        <end position="302"/>
    </location>
</feature>
<feature type="domain" description="WW" evidence="2">
    <location>
        <begin position="86"/>
        <end position="119"/>
    </location>
</feature>
<gene>
    <name evidence="4" type="ORF">A3770_19p83890</name>
</gene>
<evidence type="ECO:0000259" key="2">
    <source>
        <dbReference type="PROSITE" id="PS50020"/>
    </source>
</evidence>
<dbReference type="PROSITE" id="PS01159">
    <property type="entry name" value="WW_DOMAIN_1"/>
    <property type="match status" value="1"/>
</dbReference>
<dbReference type="PANTHER" id="PTHR44665:SF1">
    <property type="entry name" value="DNAJ HOMOLOG SUBFAMILY C MEMBER 14"/>
    <property type="match status" value="1"/>
</dbReference>
<dbReference type="SUPFAM" id="SSF51045">
    <property type="entry name" value="WW domain"/>
    <property type="match status" value="1"/>
</dbReference>
<dbReference type="EMBL" id="CP031052">
    <property type="protein sequence ID" value="QDZ25871.1"/>
    <property type="molecule type" value="Genomic_DNA"/>
</dbReference>
<dbReference type="InterPro" id="IPR036020">
    <property type="entry name" value="WW_dom_sf"/>
</dbReference>
<dbReference type="InterPro" id="IPR052317">
    <property type="entry name" value="Viral_replicn-host_int_reg"/>
</dbReference>
<accession>A0A5B8MZZ4</accession>
<keyword evidence="5" id="KW-1185">Reference proteome</keyword>
<feature type="compositionally biased region" description="Basic and acidic residues" evidence="1">
    <location>
        <begin position="37"/>
        <end position="47"/>
    </location>
</feature>
<sequence>MLNTPGIPSVIRKRAQTPPHLKSVAHKPSGGAGAGNRKGEAKGKEEQSSMETIYHAGDILEAAKMLDLNILRDTALLWIAEEFWLSPLPDHWEEAITDEDHVYYVNGKTGVTQWEHPLEQYYKGLIYMKKGCQGKVDKAKMANPPTETEVKEMAAYFEVDLDSEPHCRHLLEEAVCMPLPPGWKDDEETGNFVHEEKGLSTSNHPLDPYFVESIRRMRLSVLRRTQPQNLTSEEQTKAIAMLLGAKADGKSPLEVLGLHPSASKAEIRKRFRYLSLLVHPDKNPSSNAAEAFKILADAFKSA</sequence>
<dbReference type="PROSITE" id="PS50020">
    <property type="entry name" value="WW_DOMAIN_2"/>
    <property type="match status" value="1"/>
</dbReference>
<protein>
    <recommendedName>
        <fullName evidence="6">DnaJ-like protein</fullName>
    </recommendedName>
</protein>
<evidence type="ECO:0000313" key="5">
    <source>
        <dbReference type="Proteomes" id="UP000316726"/>
    </source>
</evidence>
<feature type="region of interest" description="Disordered" evidence="1">
    <location>
        <begin position="1"/>
        <end position="49"/>
    </location>
</feature>
<dbReference type="PROSITE" id="PS50076">
    <property type="entry name" value="DNAJ_2"/>
    <property type="match status" value="1"/>
</dbReference>
<dbReference type="CDD" id="cd06257">
    <property type="entry name" value="DnaJ"/>
    <property type="match status" value="1"/>
</dbReference>
<dbReference type="Pfam" id="PF00397">
    <property type="entry name" value="WW"/>
    <property type="match status" value="1"/>
</dbReference>
<evidence type="ECO:0000313" key="4">
    <source>
        <dbReference type="EMBL" id="QDZ25871.1"/>
    </source>
</evidence>
<dbReference type="Proteomes" id="UP000316726">
    <property type="component" value="Chromosome 19"/>
</dbReference>
<evidence type="ECO:0000259" key="3">
    <source>
        <dbReference type="PROSITE" id="PS50076"/>
    </source>
</evidence>
<dbReference type="GO" id="GO:0050780">
    <property type="term" value="F:dopamine receptor binding"/>
    <property type="evidence" value="ECO:0007669"/>
    <property type="project" value="TreeGrafter"/>
</dbReference>
<organism evidence="4 5">
    <name type="scientific">Chloropicon primus</name>
    <dbReference type="NCBI Taxonomy" id="1764295"/>
    <lineage>
        <taxon>Eukaryota</taxon>
        <taxon>Viridiplantae</taxon>
        <taxon>Chlorophyta</taxon>
        <taxon>Chloropicophyceae</taxon>
        <taxon>Chloropicales</taxon>
        <taxon>Chloropicaceae</taxon>
        <taxon>Chloropicon</taxon>
    </lineage>
</organism>
<evidence type="ECO:0000256" key="1">
    <source>
        <dbReference type="SAM" id="MobiDB-lite"/>
    </source>
</evidence>
<proteinExistence type="predicted"/>
<dbReference type="Pfam" id="PF00226">
    <property type="entry name" value="DnaJ"/>
    <property type="match status" value="1"/>
</dbReference>
<dbReference type="SUPFAM" id="SSF46565">
    <property type="entry name" value="Chaperone J-domain"/>
    <property type="match status" value="1"/>
</dbReference>
<dbReference type="SMART" id="SM00271">
    <property type="entry name" value="DnaJ"/>
    <property type="match status" value="1"/>
</dbReference>
<dbReference type="PRINTS" id="PR00625">
    <property type="entry name" value="JDOMAIN"/>
</dbReference>
<name>A0A5B8MZZ4_9CHLO</name>
<dbReference type="CDD" id="cd00201">
    <property type="entry name" value="WW"/>
    <property type="match status" value="1"/>
</dbReference>
<dbReference type="Gene3D" id="1.10.287.110">
    <property type="entry name" value="DnaJ domain"/>
    <property type="match status" value="1"/>
</dbReference>
<dbReference type="InterPro" id="IPR001623">
    <property type="entry name" value="DnaJ_domain"/>
</dbReference>
<dbReference type="InterPro" id="IPR036869">
    <property type="entry name" value="J_dom_sf"/>
</dbReference>
<dbReference type="Gene3D" id="3.30.1470.10">
    <property type="entry name" value="Photosystem I PsaD, reaction center subunit II"/>
    <property type="match status" value="1"/>
</dbReference>
<dbReference type="AlphaFoldDB" id="A0A5B8MZZ4"/>